<evidence type="ECO:0008006" key="4">
    <source>
        <dbReference type="Google" id="ProtNLM"/>
    </source>
</evidence>
<keyword evidence="1" id="KW-0233">DNA recombination</keyword>
<accession>D2AXP0</accession>
<dbReference type="eggNOG" id="COG4974">
    <property type="taxonomic scope" value="Bacteria"/>
</dbReference>
<organism evidence="2 3">
    <name type="scientific">Streptosporangium roseum (strain ATCC 12428 / DSM 43021 / JCM 3005 / KCTC 9067 / NCIMB 10171 / NRRL 2505 / NI 9100)</name>
    <dbReference type="NCBI Taxonomy" id="479432"/>
    <lineage>
        <taxon>Bacteria</taxon>
        <taxon>Bacillati</taxon>
        <taxon>Actinomycetota</taxon>
        <taxon>Actinomycetes</taxon>
        <taxon>Streptosporangiales</taxon>
        <taxon>Streptosporangiaceae</taxon>
        <taxon>Streptosporangium</taxon>
    </lineage>
</organism>
<protein>
    <recommendedName>
        <fullName evidence="4">Integrase</fullName>
    </recommendedName>
</protein>
<dbReference type="InterPro" id="IPR013762">
    <property type="entry name" value="Integrase-like_cat_sf"/>
</dbReference>
<name>D2AXP0_STRRD</name>
<dbReference type="OrthoDB" id="3440549at2"/>
<evidence type="ECO:0000313" key="3">
    <source>
        <dbReference type="Proteomes" id="UP000002029"/>
    </source>
</evidence>
<evidence type="ECO:0000256" key="1">
    <source>
        <dbReference type="ARBA" id="ARBA00023172"/>
    </source>
</evidence>
<dbReference type="GO" id="GO:0003677">
    <property type="term" value="F:DNA binding"/>
    <property type="evidence" value="ECO:0007669"/>
    <property type="project" value="InterPro"/>
</dbReference>
<dbReference type="GO" id="GO:0015074">
    <property type="term" value="P:DNA integration"/>
    <property type="evidence" value="ECO:0007669"/>
    <property type="project" value="InterPro"/>
</dbReference>
<dbReference type="eggNOG" id="COG0582">
    <property type="taxonomic scope" value="Bacteria"/>
</dbReference>
<gene>
    <name evidence="2" type="ordered locus">Sros_0168</name>
</gene>
<dbReference type="Proteomes" id="UP000002029">
    <property type="component" value="Chromosome"/>
</dbReference>
<dbReference type="EMBL" id="CP001814">
    <property type="protein sequence ID" value="ACZ83220.1"/>
    <property type="molecule type" value="Genomic_DNA"/>
</dbReference>
<dbReference type="RefSeq" id="WP_012886966.1">
    <property type="nucleotide sequence ID" value="NC_013595.1"/>
</dbReference>
<keyword evidence="3" id="KW-1185">Reference proteome</keyword>
<dbReference type="HOGENOM" id="CLU_022184_0_0_11"/>
<dbReference type="STRING" id="479432.Sros_0168"/>
<sequence>MNTAAAARLHLWDANPYVLTKRQVRRGTRRAETSRFHDDIWTLTPAILQRHKNALILNFTTVPERFRITAKELCYALLSLDLPPGERVSNVETIRGYHAGVSQFLTWVDSRGIPTLASITAVDLDAYNDHILTTGRSSSWAAQLRYAVRLLWTYSSKLPTDSLALDPGIVDSWRQVATRNRPPENATPRIPEQVISPLLTWALIWINELADDVLAAAAEWRPLHANTRLNRRRRNAPRTTGIAAQLGVVLRRYRIEGRPLPGGKKGQPMHSHLAREIGCTPGALIAKGCQELLTKAAAELGVADTAYLRTPAAAFLDGEPWIEQIPYAAMEELGRMLQTAAWITIAYLSGMRDSEVKHLKRGCLEVSRTEDGHIYRRKINSLAFKGEDDPVGVPATWIVGQPVERAIQLLEQLQPRHQDQLFAILPGSRGHLRTNATGAKSTQQTNNDLAAFTDWINDFCHQRQRRDGIPLVNGQRWNLTTSQFRRTLAWFIARQPGGVIAGAMAYRHHRLQMFEGYAGTSASGFRAEVEAEEAIARGEHLCDLVVNHDYHPLTGPAAAEAETRLLDFQRHVTFEGKIITEPRRLKRVMDRHDPHIYPGQHVTCVYNADRALCRRDDPAEGPSLPDCQPLACRNVTLSTDNLDALRHHRARLERALGRGGLTAPYLRHRLEQQHAEIGAFLDKYTSAPARETT</sequence>
<dbReference type="GO" id="GO:0006310">
    <property type="term" value="P:DNA recombination"/>
    <property type="evidence" value="ECO:0007669"/>
    <property type="project" value="UniProtKB-KW"/>
</dbReference>
<dbReference type="AlphaFoldDB" id="D2AXP0"/>
<proteinExistence type="predicted"/>
<dbReference type="Gene3D" id="1.10.443.10">
    <property type="entry name" value="Intergrase catalytic core"/>
    <property type="match status" value="1"/>
</dbReference>
<dbReference type="SUPFAM" id="SSF56349">
    <property type="entry name" value="DNA breaking-rejoining enzymes"/>
    <property type="match status" value="1"/>
</dbReference>
<evidence type="ECO:0000313" key="2">
    <source>
        <dbReference type="EMBL" id="ACZ83220.1"/>
    </source>
</evidence>
<dbReference type="InterPro" id="IPR011010">
    <property type="entry name" value="DNA_brk_join_enz"/>
</dbReference>
<reference evidence="2 3" key="1">
    <citation type="journal article" date="2010" name="Stand. Genomic Sci.">
        <title>Complete genome sequence of Streptosporangium roseum type strain (NI 9100).</title>
        <authorList>
            <person name="Nolan M."/>
            <person name="Sikorski J."/>
            <person name="Jando M."/>
            <person name="Lucas S."/>
            <person name="Lapidus A."/>
            <person name="Glavina Del Rio T."/>
            <person name="Chen F."/>
            <person name="Tice H."/>
            <person name="Pitluck S."/>
            <person name="Cheng J.F."/>
            <person name="Chertkov O."/>
            <person name="Sims D."/>
            <person name="Meincke L."/>
            <person name="Brettin T."/>
            <person name="Han C."/>
            <person name="Detter J.C."/>
            <person name="Bruce D."/>
            <person name="Goodwin L."/>
            <person name="Land M."/>
            <person name="Hauser L."/>
            <person name="Chang Y.J."/>
            <person name="Jeffries C.D."/>
            <person name="Ivanova N."/>
            <person name="Mavromatis K."/>
            <person name="Mikhailova N."/>
            <person name="Chen A."/>
            <person name="Palaniappan K."/>
            <person name="Chain P."/>
            <person name="Rohde M."/>
            <person name="Goker M."/>
            <person name="Bristow J."/>
            <person name="Eisen J.A."/>
            <person name="Markowitz V."/>
            <person name="Hugenholtz P."/>
            <person name="Kyrpides N.C."/>
            <person name="Klenk H.P."/>
        </authorList>
    </citation>
    <scope>NUCLEOTIDE SEQUENCE [LARGE SCALE GENOMIC DNA]</scope>
    <source>
        <strain evidence="3">ATCC 12428 / DSM 43021 / JCM 3005 / NI 9100</strain>
    </source>
</reference>
<dbReference type="KEGG" id="sro:Sros_0168"/>